<gene>
    <name evidence="1" type="ORF">C8N35_11545</name>
</gene>
<evidence type="ECO:0000313" key="2">
    <source>
        <dbReference type="Proteomes" id="UP000244081"/>
    </source>
</evidence>
<dbReference type="EMBL" id="QAYG01000015">
    <property type="protein sequence ID" value="PTW53925.1"/>
    <property type="molecule type" value="Genomic_DNA"/>
</dbReference>
<dbReference type="OrthoDB" id="8256444at2"/>
<protein>
    <recommendedName>
        <fullName evidence="3">Tail-like repeat protein</fullName>
    </recommendedName>
</protein>
<dbReference type="RefSeq" id="WP_107992057.1">
    <property type="nucleotide sequence ID" value="NZ_QAYG01000015.1"/>
</dbReference>
<evidence type="ECO:0008006" key="3">
    <source>
        <dbReference type="Google" id="ProtNLM"/>
    </source>
</evidence>
<sequence>MPNRYGDYLIKRGDNLGDPSFWNRRFKDVDARIAANEDQRDTLDAVIEEGRVVFREKANDVLLPLINEVYEAANVGLMLRVTSQTEHQVATGGKTFIVDEGERLRYAPPAYVAIYRMESPQTAMLGEVVSWDAGTGELTVDIDRVSGAGAHGGWTITAASPSDTAEAIAEVMSAVDAVEADRQAAQAAADLAGEKADLAVQKADIANAFAAATSDDADRSEAAIVTLQALYAAQSRVFLGAFPTDPATDLNGDPLAAGAEYWNTVDGVKKIYDGSGWTVSYVPVGSEVTSIFGRTGNITAQLGDYSADKITAAAIAGLTGSTVQAVLGSIKGVLDTHAADIADRATSADLNAGLATKSDIGHTHAFADLTETPTTLAGYGIADARTGVQIAGDIAAAITGLADTAYVDAQIATLLGGAPAAALDTIAELAAALQDNDSDIAAILSSLATKLPAASYTAADVLAKLKTVDGAGSGLDADLVQGAGPSTANAANTLVRRDAAGDITARLLRSEFTGLNGTINYFMTQVAVGGEPGTNNYARPSSPAQAVAALNAAGGINAATLGGSAAANFVQSSRTISAGTGLTGGGNLSANRTLSINEATLADVTAGTNGKFPDAATLKAALAAARPQIIESDEIDVSATGAYTWAHGLGEVPKQWAAVLRCVVDGAATGHVRGAEVPIALTTFYNSSWRAGGIWADDTVCGMAYSQSSSIGVPYTSGTSNVAYLTDGEFKLVFRIWV</sequence>
<accession>A0A2T5UQY8</accession>
<comment type="caution">
    <text evidence="1">The sequence shown here is derived from an EMBL/GenBank/DDBJ whole genome shotgun (WGS) entry which is preliminary data.</text>
</comment>
<name>A0A2T5UQY8_9HYPH</name>
<organism evidence="1 2">
    <name type="scientific">Breoghania corrubedonensis</name>
    <dbReference type="NCBI Taxonomy" id="665038"/>
    <lineage>
        <taxon>Bacteria</taxon>
        <taxon>Pseudomonadati</taxon>
        <taxon>Pseudomonadota</taxon>
        <taxon>Alphaproteobacteria</taxon>
        <taxon>Hyphomicrobiales</taxon>
        <taxon>Stappiaceae</taxon>
        <taxon>Breoghania</taxon>
    </lineage>
</organism>
<dbReference type="Proteomes" id="UP000244081">
    <property type="component" value="Unassembled WGS sequence"/>
</dbReference>
<evidence type="ECO:0000313" key="1">
    <source>
        <dbReference type="EMBL" id="PTW53925.1"/>
    </source>
</evidence>
<reference evidence="1 2" key="1">
    <citation type="submission" date="2018-04" db="EMBL/GenBank/DDBJ databases">
        <title>Genomic Encyclopedia of Archaeal and Bacterial Type Strains, Phase II (KMG-II): from individual species to whole genera.</title>
        <authorList>
            <person name="Goeker M."/>
        </authorList>
    </citation>
    <scope>NUCLEOTIDE SEQUENCE [LARGE SCALE GENOMIC DNA]</scope>
    <source>
        <strain evidence="1 2">DSM 23382</strain>
    </source>
</reference>
<dbReference type="AlphaFoldDB" id="A0A2T5UQY8"/>
<keyword evidence="2" id="KW-1185">Reference proteome</keyword>
<proteinExistence type="predicted"/>